<accession>A0A1I5S3S3</accession>
<dbReference type="InterPro" id="IPR008949">
    <property type="entry name" value="Isoprenoid_synthase_dom_sf"/>
</dbReference>
<dbReference type="OrthoDB" id="658381at2"/>
<evidence type="ECO:0008006" key="3">
    <source>
        <dbReference type="Google" id="ProtNLM"/>
    </source>
</evidence>
<gene>
    <name evidence="1" type="ORF">SAMN05444277_101567</name>
</gene>
<protein>
    <recommendedName>
        <fullName evidence="3">Polyprenyl synthetase</fullName>
    </recommendedName>
</protein>
<dbReference type="EMBL" id="FOXQ01000001">
    <property type="protein sequence ID" value="SFP65344.1"/>
    <property type="molecule type" value="Genomic_DNA"/>
</dbReference>
<dbReference type="RefSeq" id="WP_090654265.1">
    <property type="nucleotide sequence ID" value="NZ_FOXQ01000001.1"/>
</dbReference>
<evidence type="ECO:0000313" key="1">
    <source>
        <dbReference type="EMBL" id="SFP65344.1"/>
    </source>
</evidence>
<name>A0A1I5S3S3_9BACT</name>
<keyword evidence="2" id="KW-1185">Reference proteome</keyword>
<evidence type="ECO:0000313" key="2">
    <source>
        <dbReference type="Proteomes" id="UP000199031"/>
    </source>
</evidence>
<reference evidence="1 2" key="1">
    <citation type="submission" date="2016-10" db="EMBL/GenBank/DDBJ databases">
        <authorList>
            <person name="de Groot N.N."/>
        </authorList>
    </citation>
    <scope>NUCLEOTIDE SEQUENCE [LARGE SCALE GENOMIC DNA]</scope>
    <source>
        <strain evidence="1 2">DSM 28286</strain>
    </source>
</reference>
<dbReference type="STRING" id="1465490.SAMN05444277_101567"/>
<dbReference type="Proteomes" id="UP000199031">
    <property type="component" value="Unassembled WGS sequence"/>
</dbReference>
<organism evidence="1 2">
    <name type="scientific">Parafilimonas terrae</name>
    <dbReference type="NCBI Taxonomy" id="1465490"/>
    <lineage>
        <taxon>Bacteria</taxon>
        <taxon>Pseudomonadati</taxon>
        <taxon>Bacteroidota</taxon>
        <taxon>Chitinophagia</taxon>
        <taxon>Chitinophagales</taxon>
        <taxon>Chitinophagaceae</taxon>
        <taxon>Parafilimonas</taxon>
    </lineage>
</organism>
<dbReference type="AlphaFoldDB" id="A0A1I5S3S3"/>
<sequence>METLAYFGFLLFTFELYMNFFRYIHIARKVYSEIKVQKQFNKTFLIPYLDELENKYNGKFETEQRGKILKYYGLFITSFLCSSYKRLYGEILSNEERKRATLFGILTPVGDDLFDIDKLDNDSIRQITFHPETFAATTFSAHVAKEIQTYLLKTVPHKEEYIKASKDVLDIQVETIAQTNPGISKEEMQRITYTKGAVSVIIYHQCLDEAASEQMLEVLFLIGSLYQLGNDIFDLYKDVRDNIYTLINTCDDYVQFKKEFIERIQLQNKKIYALPYTKKDKEDFCIVMNTINARSLVAIDQFIETQEKHKGKVDWWKLERKDMIVDMEKPGNILKWLKYIYKITPSPKGA</sequence>
<proteinExistence type="predicted"/>
<dbReference type="SUPFAM" id="SSF48576">
    <property type="entry name" value="Terpenoid synthases"/>
    <property type="match status" value="1"/>
</dbReference>